<evidence type="ECO:0000259" key="7">
    <source>
        <dbReference type="Pfam" id="PF21982"/>
    </source>
</evidence>
<feature type="domain" description="RecX second three-helical" evidence="6">
    <location>
        <begin position="126"/>
        <end position="166"/>
    </location>
</feature>
<organism evidence="8">
    <name type="scientific">freshwater metagenome</name>
    <dbReference type="NCBI Taxonomy" id="449393"/>
    <lineage>
        <taxon>unclassified sequences</taxon>
        <taxon>metagenomes</taxon>
        <taxon>ecological metagenomes</taxon>
    </lineage>
</organism>
<dbReference type="InterPro" id="IPR053924">
    <property type="entry name" value="RecX_HTH_2nd"/>
</dbReference>
<name>A0A6J7GAZ4_9ZZZZ</name>
<evidence type="ECO:0000313" key="8">
    <source>
        <dbReference type="EMBL" id="CAB4903994.1"/>
    </source>
</evidence>
<evidence type="ECO:0000256" key="4">
    <source>
        <dbReference type="ARBA" id="ARBA00022490"/>
    </source>
</evidence>
<dbReference type="InterPro" id="IPR053926">
    <property type="entry name" value="RecX_HTH_1st"/>
</dbReference>
<evidence type="ECO:0000256" key="2">
    <source>
        <dbReference type="ARBA" id="ARBA00009695"/>
    </source>
</evidence>
<evidence type="ECO:0000256" key="1">
    <source>
        <dbReference type="ARBA" id="ARBA00004496"/>
    </source>
</evidence>
<dbReference type="InterPro" id="IPR036388">
    <property type="entry name" value="WH-like_DNA-bd_sf"/>
</dbReference>
<protein>
    <recommendedName>
        <fullName evidence="3">Regulatory protein RecX</fullName>
    </recommendedName>
</protein>
<dbReference type="InterPro" id="IPR003783">
    <property type="entry name" value="Regulatory_RecX"/>
</dbReference>
<reference evidence="8" key="1">
    <citation type="submission" date="2020-05" db="EMBL/GenBank/DDBJ databases">
        <authorList>
            <person name="Chiriac C."/>
            <person name="Salcher M."/>
            <person name="Ghai R."/>
            <person name="Kavagutti S V."/>
        </authorList>
    </citation>
    <scope>NUCLEOTIDE SEQUENCE</scope>
</reference>
<dbReference type="HAMAP" id="MF_01114">
    <property type="entry name" value="RecX"/>
    <property type="match status" value="1"/>
</dbReference>
<dbReference type="Gene3D" id="1.10.10.10">
    <property type="entry name" value="Winged helix-like DNA-binding domain superfamily/Winged helix DNA-binding domain"/>
    <property type="match status" value="2"/>
</dbReference>
<comment type="subcellular location">
    <subcellularLocation>
        <location evidence="1">Cytoplasm</location>
    </subcellularLocation>
</comment>
<gene>
    <name evidence="8" type="ORF">UFOPK3564_00754</name>
</gene>
<proteinExistence type="inferred from homology"/>
<keyword evidence="4" id="KW-0963">Cytoplasm</keyword>
<dbReference type="Pfam" id="PF21982">
    <property type="entry name" value="RecX_HTH1"/>
    <property type="match status" value="1"/>
</dbReference>
<dbReference type="PANTHER" id="PTHR33602:SF1">
    <property type="entry name" value="REGULATORY PROTEIN RECX FAMILY PROTEIN"/>
    <property type="match status" value="1"/>
</dbReference>
<feature type="compositionally biased region" description="Gly residues" evidence="5">
    <location>
        <begin position="1"/>
        <end position="14"/>
    </location>
</feature>
<dbReference type="Pfam" id="PF02631">
    <property type="entry name" value="RecX_HTH2"/>
    <property type="match status" value="1"/>
</dbReference>
<evidence type="ECO:0000256" key="3">
    <source>
        <dbReference type="ARBA" id="ARBA00018111"/>
    </source>
</evidence>
<feature type="region of interest" description="Disordered" evidence="5">
    <location>
        <begin position="1"/>
        <end position="71"/>
    </location>
</feature>
<evidence type="ECO:0000259" key="6">
    <source>
        <dbReference type="Pfam" id="PF02631"/>
    </source>
</evidence>
<dbReference type="PANTHER" id="PTHR33602">
    <property type="entry name" value="REGULATORY PROTEIN RECX FAMILY PROTEIN"/>
    <property type="match status" value="1"/>
</dbReference>
<feature type="compositionally biased region" description="Basic residues" evidence="5">
    <location>
        <begin position="33"/>
        <end position="47"/>
    </location>
</feature>
<dbReference type="GO" id="GO:0005737">
    <property type="term" value="C:cytoplasm"/>
    <property type="evidence" value="ECO:0007669"/>
    <property type="project" value="UniProtKB-SubCell"/>
</dbReference>
<dbReference type="AlphaFoldDB" id="A0A6J7GAZ4"/>
<dbReference type="EMBL" id="CAFBMK010000028">
    <property type="protein sequence ID" value="CAB4903994.1"/>
    <property type="molecule type" value="Genomic_DNA"/>
</dbReference>
<feature type="domain" description="RecX first three-helical" evidence="7">
    <location>
        <begin position="80"/>
        <end position="119"/>
    </location>
</feature>
<sequence length="233" mass="25822">MRGLATGGLDGGLEPGTLFSNPDPAGGAEPGRRGRGGRRGRKGRRGGRTAGEDASTPADGEPSPPASERPLTAEERLQHALKLAYRHLTKRDRTVAEVRTHLEKREVDEASIVAALAELREFRYLDDERYAARFVEDKRRLEGWGHLRIEQGLRRTGIDREIVDRAIAEDPLRGDEAELAVAALEARLAGRAPEDDRARQKALRLLATKGYALDVAYAAVRTYERRCAEREDH</sequence>
<evidence type="ECO:0000256" key="5">
    <source>
        <dbReference type="SAM" id="MobiDB-lite"/>
    </source>
</evidence>
<dbReference type="GO" id="GO:0006282">
    <property type="term" value="P:regulation of DNA repair"/>
    <property type="evidence" value="ECO:0007669"/>
    <property type="project" value="InterPro"/>
</dbReference>
<comment type="similarity">
    <text evidence="2">Belongs to the RecX family.</text>
</comment>
<accession>A0A6J7GAZ4</accession>